<evidence type="ECO:0000313" key="2">
    <source>
        <dbReference type="Proteomes" id="UP001055879"/>
    </source>
</evidence>
<protein>
    <submittedName>
        <fullName evidence="1">Uncharacterized protein</fullName>
    </submittedName>
</protein>
<sequence length="715" mass="80072">MAISGDTDAVVSYNLDYRSKKDDAWYTSAVVLEDGKQLRVKFRDFVDSYYDEIFSIADFSTKSDLQEFIHRFRRVSVPIEDNECSRVIADMVVCATYKGDGSVRFFDAIVDAKVVWQNISYASFQKNRCIIKSIRLRSVYAPIYWSGSMPEEGNITAISIEDICLIIPGAVDPQVTDFAKLVKEKLGRGRFYPQLSDHDRDLGGVKETGCHHYIILENLERDLSPISMMEFMHVQTSITPQAYLFPSLSAKTYARGAVVVDSRPKHGPEEGFITATCIDNTCLIMPDAVATSVTEFPKLVMEKLRWISMRPFVSDLGDLQARVGQCWTQLDSLKVFSQIEKEREAKLNDRTSASCYSIHSLSFRPSLQIPRSTSKSWRPIFVPLRASVGRRATFTCISAEQLVMKDEDNTPRNKLEEIVGKQYLEVIQMNEKNASFSLKKALDDAPPPRDFIGALNVSNIRTGLPGLIAEVKKASPSRGVPREDFDPVEVAKAYEKGGAACLSVQTDAKYFQVDIEHIMLDLTNIHGGFYVYVIILCLSPKGSFENLEAVRNSGVKCPLLCKDFIVDIWQLYCARTKGADAVLLIAAVLPDIDIKYMLGICKKIGLAALVEVHDENELDRMLGIDGIELLGINNHNLETFEIDICNTRKLLEGERGEKIRQKDIIVVGEFGLFTPADVAYVHEAGVKAVLVEDTIEKQKDPAKGIRELFGKDISV</sequence>
<keyword evidence="2" id="KW-1185">Reference proteome</keyword>
<gene>
    <name evidence="1" type="ORF">L6452_00632</name>
</gene>
<name>A0ACB9FFR0_ARCLA</name>
<comment type="caution">
    <text evidence="1">The sequence shown here is derived from an EMBL/GenBank/DDBJ whole genome shotgun (WGS) entry which is preliminary data.</text>
</comment>
<reference evidence="1 2" key="2">
    <citation type="journal article" date="2022" name="Mol. Ecol. Resour.">
        <title>The genomes of chicory, endive, great burdock and yacon provide insights into Asteraceae paleo-polyploidization history and plant inulin production.</title>
        <authorList>
            <person name="Fan W."/>
            <person name="Wang S."/>
            <person name="Wang H."/>
            <person name="Wang A."/>
            <person name="Jiang F."/>
            <person name="Liu H."/>
            <person name="Zhao H."/>
            <person name="Xu D."/>
            <person name="Zhang Y."/>
        </authorList>
    </citation>
    <scope>NUCLEOTIDE SEQUENCE [LARGE SCALE GENOMIC DNA]</scope>
    <source>
        <strain evidence="2">cv. Niubang</strain>
    </source>
</reference>
<accession>A0ACB9FFR0</accession>
<dbReference type="EMBL" id="CM042047">
    <property type="protein sequence ID" value="KAI3769526.1"/>
    <property type="molecule type" value="Genomic_DNA"/>
</dbReference>
<evidence type="ECO:0000313" key="1">
    <source>
        <dbReference type="EMBL" id="KAI3769526.1"/>
    </source>
</evidence>
<dbReference type="Proteomes" id="UP001055879">
    <property type="component" value="Linkage Group LG01"/>
</dbReference>
<organism evidence="1 2">
    <name type="scientific">Arctium lappa</name>
    <name type="common">Greater burdock</name>
    <name type="synonym">Lappa major</name>
    <dbReference type="NCBI Taxonomy" id="4217"/>
    <lineage>
        <taxon>Eukaryota</taxon>
        <taxon>Viridiplantae</taxon>
        <taxon>Streptophyta</taxon>
        <taxon>Embryophyta</taxon>
        <taxon>Tracheophyta</taxon>
        <taxon>Spermatophyta</taxon>
        <taxon>Magnoliopsida</taxon>
        <taxon>eudicotyledons</taxon>
        <taxon>Gunneridae</taxon>
        <taxon>Pentapetalae</taxon>
        <taxon>asterids</taxon>
        <taxon>campanulids</taxon>
        <taxon>Asterales</taxon>
        <taxon>Asteraceae</taxon>
        <taxon>Carduoideae</taxon>
        <taxon>Cardueae</taxon>
        <taxon>Arctiinae</taxon>
        <taxon>Arctium</taxon>
    </lineage>
</organism>
<proteinExistence type="predicted"/>
<reference evidence="2" key="1">
    <citation type="journal article" date="2022" name="Mol. Ecol. Resour.">
        <title>The genomes of chicory, endive, great burdock and yacon provide insights into Asteraceae palaeo-polyploidization history and plant inulin production.</title>
        <authorList>
            <person name="Fan W."/>
            <person name="Wang S."/>
            <person name="Wang H."/>
            <person name="Wang A."/>
            <person name="Jiang F."/>
            <person name="Liu H."/>
            <person name="Zhao H."/>
            <person name="Xu D."/>
            <person name="Zhang Y."/>
        </authorList>
    </citation>
    <scope>NUCLEOTIDE SEQUENCE [LARGE SCALE GENOMIC DNA]</scope>
    <source>
        <strain evidence="2">cv. Niubang</strain>
    </source>
</reference>